<dbReference type="Proteomes" id="UP000313645">
    <property type="component" value="Unassembled WGS sequence"/>
</dbReference>
<organism evidence="1 2">
    <name type="scientific">Marinobacter halodurans</name>
    <dbReference type="NCBI Taxonomy" id="2528979"/>
    <lineage>
        <taxon>Bacteria</taxon>
        <taxon>Pseudomonadati</taxon>
        <taxon>Pseudomonadota</taxon>
        <taxon>Gammaproteobacteria</taxon>
        <taxon>Pseudomonadales</taxon>
        <taxon>Marinobacteraceae</taxon>
        <taxon>Marinobacter</taxon>
    </lineage>
</organism>
<evidence type="ECO:0000313" key="2">
    <source>
        <dbReference type="Proteomes" id="UP000313645"/>
    </source>
</evidence>
<evidence type="ECO:0000313" key="1">
    <source>
        <dbReference type="EMBL" id="TBW58441.1"/>
    </source>
</evidence>
<comment type="caution">
    <text evidence="1">The sequence shown here is derived from an EMBL/GenBank/DDBJ whole genome shotgun (WGS) entry which is preliminary data.</text>
</comment>
<accession>A0ABY1ZNX0</accession>
<proteinExistence type="predicted"/>
<protein>
    <submittedName>
        <fullName evidence="1">Uncharacterized protein</fullName>
    </submittedName>
</protein>
<gene>
    <name evidence="1" type="ORF">EZI54_03380</name>
</gene>
<keyword evidence="2" id="KW-1185">Reference proteome</keyword>
<dbReference type="EMBL" id="SJDL01000004">
    <property type="protein sequence ID" value="TBW58441.1"/>
    <property type="molecule type" value="Genomic_DNA"/>
</dbReference>
<dbReference type="RefSeq" id="WP_131479046.1">
    <property type="nucleotide sequence ID" value="NZ_SJDL01000004.1"/>
</dbReference>
<sequence>MALPSTGAQHYTLLLLPGLLSEIERLGLRQVIARSSLTASDISGLYFEAKTITRLLPDDLESIDPELWPDLVECVRILAMLVREVTREDLARTKRQAINQFLPRARHQVRDEVRRQLGEGNVDFRLAGMTRPRAGGEQAEETCIEAIRLERQRRYRTMMTLDPDLLGHHQAAIVEEARTYVAHQMGNPPEDFGALDLLIHLGDVLRVLLTAEQDGITDEDTAPPGHISVSNVVMGIGNLLYADELGLRGATAPADPGREACP</sequence>
<reference evidence="1 2" key="1">
    <citation type="submission" date="2019-02" db="EMBL/GenBank/DDBJ databases">
        <title>Marinobacter halodurans sp. nov., a marine bacterium isolated from sea tidal flat.</title>
        <authorList>
            <person name="Yoo Y."/>
            <person name="Lee D.W."/>
            <person name="Kim B.S."/>
            <person name="Kim J.-J."/>
        </authorList>
    </citation>
    <scope>NUCLEOTIDE SEQUENCE [LARGE SCALE GENOMIC DNA]</scope>
    <source>
        <strain evidence="1 2">YJ-S3-2</strain>
    </source>
</reference>
<name>A0ABY1ZNX0_9GAMM</name>